<proteinExistence type="predicted"/>
<dbReference type="EMBL" id="BEXB01000054">
    <property type="protein sequence ID" value="GAY78606.1"/>
    <property type="molecule type" value="Genomic_DNA"/>
</dbReference>
<dbReference type="Proteomes" id="UP000319716">
    <property type="component" value="Unassembled WGS sequence"/>
</dbReference>
<name>A0A4Y1ZHB9_9BACL</name>
<evidence type="ECO:0000313" key="1">
    <source>
        <dbReference type="EMBL" id="GAY78606.1"/>
    </source>
</evidence>
<keyword evidence="1" id="KW-0067">ATP-binding</keyword>
<comment type="caution">
    <text evidence="1">The sequence shown here is derived from an EMBL/GenBank/DDBJ whole genome shotgun (WGS) entry which is preliminary data.</text>
</comment>
<dbReference type="EC" id="3.6.3.40" evidence="1"/>
<dbReference type="GO" id="GO:0005524">
    <property type="term" value="F:ATP binding"/>
    <property type="evidence" value="ECO:0007669"/>
    <property type="project" value="UniProtKB-KW"/>
</dbReference>
<accession>A0A4Y1ZHB9</accession>
<sequence>MEKSVIVKNVSKKYKMYTKNSEKLLDLILPKKLWKIFLRVA</sequence>
<reference evidence="1 2" key="1">
    <citation type="submission" date="2017-11" db="EMBL/GenBank/DDBJ databases">
        <title>Draft Genome Sequence of Sporolactobacillus inulinus NBRC 111894 Isolated from Koso, a Japanese Sugar-Vegetable Fermented Beverage.</title>
        <authorList>
            <person name="Chiou T.Y."/>
            <person name="Oshima K."/>
            <person name="Suda W."/>
            <person name="Hattori M."/>
            <person name="Takahashi T."/>
        </authorList>
    </citation>
    <scope>NUCLEOTIDE SEQUENCE [LARGE SCALE GENOMIC DNA]</scope>
    <source>
        <strain evidence="1 2">NBRC111894</strain>
    </source>
</reference>
<dbReference type="AlphaFoldDB" id="A0A4Y1ZHB9"/>
<gene>
    <name evidence="1" type="ORF">NBRC111894_4160</name>
</gene>
<dbReference type="GO" id="GO:0016787">
    <property type="term" value="F:hydrolase activity"/>
    <property type="evidence" value="ECO:0007669"/>
    <property type="project" value="UniProtKB-KW"/>
</dbReference>
<keyword evidence="1" id="KW-0378">Hydrolase</keyword>
<organism evidence="1 2">
    <name type="scientific">Sporolactobacillus inulinus</name>
    <dbReference type="NCBI Taxonomy" id="2078"/>
    <lineage>
        <taxon>Bacteria</taxon>
        <taxon>Bacillati</taxon>
        <taxon>Bacillota</taxon>
        <taxon>Bacilli</taxon>
        <taxon>Bacillales</taxon>
        <taxon>Sporolactobacillaceae</taxon>
        <taxon>Sporolactobacillus</taxon>
    </lineage>
</organism>
<evidence type="ECO:0000313" key="2">
    <source>
        <dbReference type="Proteomes" id="UP000319716"/>
    </source>
</evidence>
<protein>
    <submittedName>
        <fullName evidence="1">Teichoic acid export ATP-binding protein TagH</fullName>
        <ecNumber evidence="1">3.6.3.40</ecNumber>
    </submittedName>
</protein>
<keyword evidence="1" id="KW-0547">Nucleotide-binding</keyword>